<keyword evidence="1" id="KW-0812">Transmembrane</keyword>
<dbReference type="VEuPathDB" id="MicrosporidiaDB:H312_02506"/>
<accession>A0A059EZ34</accession>
<name>A0A059EZ34_9MICR</name>
<proteinExistence type="predicted"/>
<keyword evidence="1" id="KW-1133">Transmembrane helix</keyword>
<evidence type="ECO:0000313" key="2">
    <source>
        <dbReference type="EMBL" id="KCZ80102.1"/>
    </source>
</evidence>
<dbReference type="AlphaFoldDB" id="A0A059EZ34"/>
<gene>
    <name evidence="2" type="ORF">H312_02506</name>
</gene>
<feature type="transmembrane region" description="Helical" evidence="1">
    <location>
        <begin position="104"/>
        <end position="126"/>
    </location>
</feature>
<keyword evidence="1" id="KW-0472">Membrane</keyword>
<sequence>MVSFFNEPEKELSQLLFHCFKILSSKIFLKYNYRPNMEVSYFLLAFLLFLNTLFLSMKSLNNFLILILLKIVFMGILWNIILILPEKQYKEKKHILYFCKRKLFNLYSMIFLLIFLKVTFNSLSLLKDKTVIMF</sequence>
<protein>
    <submittedName>
        <fullName evidence="2">Uncharacterized protein</fullName>
    </submittedName>
</protein>
<evidence type="ECO:0000313" key="3">
    <source>
        <dbReference type="Proteomes" id="UP000030655"/>
    </source>
</evidence>
<dbReference type="HOGENOM" id="CLU_1895657_0_0_1"/>
<evidence type="ECO:0000256" key="1">
    <source>
        <dbReference type="SAM" id="Phobius"/>
    </source>
</evidence>
<dbReference type="Proteomes" id="UP000030655">
    <property type="component" value="Unassembled WGS sequence"/>
</dbReference>
<reference evidence="2 3" key="2">
    <citation type="submission" date="2014-03" db="EMBL/GenBank/DDBJ databases">
        <title>The Genome Sequence of Anncaliia algerae insect isolate PRA339.</title>
        <authorList>
            <consortium name="The Broad Institute Genome Sequencing Platform"/>
            <consortium name="The Broad Institute Genome Sequencing Center for Infectious Disease"/>
            <person name="Cuomo C."/>
            <person name="Becnel J."/>
            <person name="Sanscrainte N."/>
            <person name="Walker B."/>
            <person name="Young S.K."/>
            <person name="Zeng Q."/>
            <person name="Gargeya S."/>
            <person name="Fitzgerald M."/>
            <person name="Haas B."/>
            <person name="Abouelleil A."/>
            <person name="Alvarado L."/>
            <person name="Arachchi H.M."/>
            <person name="Berlin A.M."/>
            <person name="Chapman S.B."/>
            <person name="Dewar J."/>
            <person name="Goldberg J."/>
            <person name="Griggs A."/>
            <person name="Gujja S."/>
            <person name="Hansen M."/>
            <person name="Howarth C."/>
            <person name="Imamovic A."/>
            <person name="Larimer J."/>
            <person name="McCowan C."/>
            <person name="Murphy C."/>
            <person name="Neiman D."/>
            <person name="Pearson M."/>
            <person name="Priest M."/>
            <person name="Roberts A."/>
            <person name="Saif S."/>
            <person name="Shea T."/>
            <person name="Sisk P."/>
            <person name="Sykes S."/>
            <person name="Wortman J."/>
            <person name="Nusbaum C."/>
            <person name="Birren B."/>
        </authorList>
    </citation>
    <scope>NUCLEOTIDE SEQUENCE [LARGE SCALE GENOMIC DNA]</scope>
    <source>
        <strain evidence="2 3">PRA339</strain>
    </source>
</reference>
<feature type="transmembrane region" description="Helical" evidence="1">
    <location>
        <begin position="63"/>
        <end position="84"/>
    </location>
</feature>
<keyword evidence="3" id="KW-1185">Reference proteome</keyword>
<organism evidence="2 3">
    <name type="scientific">Anncaliia algerae PRA339</name>
    <dbReference type="NCBI Taxonomy" id="1288291"/>
    <lineage>
        <taxon>Eukaryota</taxon>
        <taxon>Fungi</taxon>
        <taxon>Fungi incertae sedis</taxon>
        <taxon>Microsporidia</taxon>
        <taxon>Tubulinosematoidea</taxon>
        <taxon>Tubulinosematidae</taxon>
        <taxon>Anncaliia</taxon>
    </lineage>
</organism>
<feature type="transmembrane region" description="Helical" evidence="1">
    <location>
        <begin position="41"/>
        <end position="57"/>
    </location>
</feature>
<reference evidence="3" key="1">
    <citation type="submission" date="2013-02" db="EMBL/GenBank/DDBJ databases">
        <authorList>
            <consortium name="The Broad Institute Genome Sequencing Platform"/>
            <person name="Cuomo C."/>
            <person name="Becnel J."/>
            <person name="Sanscrainte N."/>
            <person name="Walker B."/>
            <person name="Young S.K."/>
            <person name="Zeng Q."/>
            <person name="Gargeya S."/>
            <person name="Fitzgerald M."/>
            <person name="Haas B."/>
            <person name="Abouelleil A."/>
            <person name="Alvarado L."/>
            <person name="Arachchi H.M."/>
            <person name="Berlin A.M."/>
            <person name="Chapman S.B."/>
            <person name="Dewar J."/>
            <person name="Goldberg J."/>
            <person name="Griggs A."/>
            <person name="Gujja S."/>
            <person name="Hansen M."/>
            <person name="Howarth C."/>
            <person name="Imamovic A."/>
            <person name="Larimer J."/>
            <person name="McCowan C."/>
            <person name="Murphy C."/>
            <person name="Neiman D."/>
            <person name="Pearson M."/>
            <person name="Priest M."/>
            <person name="Roberts A."/>
            <person name="Saif S."/>
            <person name="Shea T."/>
            <person name="Sisk P."/>
            <person name="Sykes S."/>
            <person name="Wortman J."/>
            <person name="Nusbaum C."/>
            <person name="Birren B."/>
        </authorList>
    </citation>
    <scope>NUCLEOTIDE SEQUENCE [LARGE SCALE GENOMIC DNA]</scope>
    <source>
        <strain evidence="3">PRA339</strain>
    </source>
</reference>
<dbReference type="EMBL" id="KK365204">
    <property type="protein sequence ID" value="KCZ80102.1"/>
    <property type="molecule type" value="Genomic_DNA"/>
</dbReference>